<gene>
    <name evidence="2" type="ORF">PSYICH_LOCUS8874</name>
</gene>
<evidence type="ECO:0000256" key="1">
    <source>
        <dbReference type="SAM" id="MobiDB-lite"/>
    </source>
</evidence>
<feature type="region of interest" description="Disordered" evidence="1">
    <location>
        <begin position="1"/>
        <end position="58"/>
    </location>
</feature>
<organism evidence="2 3">
    <name type="scientific">Psylliodes chrysocephalus</name>
    <dbReference type="NCBI Taxonomy" id="3402493"/>
    <lineage>
        <taxon>Eukaryota</taxon>
        <taxon>Metazoa</taxon>
        <taxon>Ecdysozoa</taxon>
        <taxon>Arthropoda</taxon>
        <taxon>Hexapoda</taxon>
        <taxon>Insecta</taxon>
        <taxon>Pterygota</taxon>
        <taxon>Neoptera</taxon>
        <taxon>Endopterygota</taxon>
        <taxon>Coleoptera</taxon>
        <taxon>Polyphaga</taxon>
        <taxon>Cucujiformia</taxon>
        <taxon>Chrysomeloidea</taxon>
        <taxon>Chrysomelidae</taxon>
        <taxon>Galerucinae</taxon>
        <taxon>Alticini</taxon>
        <taxon>Psylliodes</taxon>
    </lineage>
</organism>
<evidence type="ECO:0000313" key="3">
    <source>
        <dbReference type="Proteomes" id="UP001153636"/>
    </source>
</evidence>
<sequence>MSVNKETEKLNQIDEREVQTTEEMSINEETEKSDQIEEREVQTAEEMSVIEETKKSDQIEEREIHTTKEIALNVEEMSILNKIHLNIQKNQQIAVSGLQQQAKRMKLQSDSKYPPLQCGTTVTIPVPDVDRSKGVVMEVTSDNFYKIGTKKGVISHLYSRNQIAPCSTTFLEIEEVADASVSLRAANS</sequence>
<keyword evidence="3" id="KW-1185">Reference proteome</keyword>
<dbReference type="EMBL" id="OV651815">
    <property type="protein sequence ID" value="CAH1108063.1"/>
    <property type="molecule type" value="Genomic_DNA"/>
</dbReference>
<dbReference type="AlphaFoldDB" id="A0A9P0GCB3"/>
<evidence type="ECO:0000313" key="2">
    <source>
        <dbReference type="EMBL" id="CAH1108063.1"/>
    </source>
</evidence>
<accession>A0A9P0GCB3</accession>
<proteinExistence type="predicted"/>
<feature type="compositionally biased region" description="Basic and acidic residues" evidence="1">
    <location>
        <begin position="29"/>
        <end position="42"/>
    </location>
</feature>
<protein>
    <submittedName>
        <fullName evidence="2">Uncharacterized protein</fullName>
    </submittedName>
</protein>
<name>A0A9P0GCB3_9CUCU</name>
<dbReference type="Proteomes" id="UP001153636">
    <property type="component" value="Chromosome 3"/>
</dbReference>
<dbReference type="OrthoDB" id="6780411at2759"/>
<reference evidence="2" key="1">
    <citation type="submission" date="2022-01" db="EMBL/GenBank/DDBJ databases">
        <authorList>
            <person name="King R."/>
        </authorList>
    </citation>
    <scope>NUCLEOTIDE SEQUENCE</scope>
</reference>
<feature type="compositionally biased region" description="Basic and acidic residues" evidence="1">
    <location>
        <begin position="1"/>
        <end position="19"/>
    </location>
</feature>